<gene>
    <name evidence="1" type="ORF">CCAM_LOCUS44956</name>
</gene>
<reference evidence="1 2" key="1">
    <citation type="submission" date="2018-04" db="EMBL/GenBank/DDBJ databases">
        <authorList>
            <person name="Vogel A."/>
        </authorList>
    </citation>
    <scope>NUCLEOTIDE SEQUENCE [LARGE SCALE GENOMIC DNA]</scope>
</reference>
<sequence>MPSLAAVVSCLLPRHRRAVLAALPSSCRACCPASSSSTPSLAVVPYLSERVTRDLRLLPIVIRSFLYPGCPPIFSTLSGISIQQTHSAGEPPSQGVVSSAISLSLVPVVVLSRASLRRLVTSPSVCQERPQLQQPPGASPTAPLPVAQQAALGGCSGKFPLPPIWFQFFNFKVGVWIKRASLEDVDA</sequence>
<evidence type="ECO:0000313" key="2">
    <source>
        <dbReference type="Proteomes" id="UP000595140"/>
    </source>
</evidence>
<evidence type="ECO:0000313" key="1">
    <source>
        <dbReference type="EMBL" id="VFR03181.1"/>
    </source>
</evidence>
<keyword evidence="2" id="KW-1185">Reference proteome</keyword>
<dbReference type="AlphaFoldDB" id="A0A484NPP8"/>
<name>A0A484NPP8_9ASTE</name>
<organism evidence="1 2">
    <name type="scientific">Cuscuta campestris</name>
    <dbReference type="NCBI Taxonomy" id="132261"/>
    <lineage>
        <taxon>Eukaryota</taxon>
        <taxon>Viridiplantae</taxon>
        <taxon>Streptophyta</taxon>
        <taxon>Embryophyta</taxon>
        <taxon>Tracheophyta</taxon>
        <taxon>Spermatophyta</taxon>
        <taxon>Magnoliopsida</taxon>
        <taxon>eudicotyledons</taxon>
        <taxon>Gunneridae</taxon>
        <taxon>Pentapetalae</taxon>
        <taxon>asterids</taxon>
        <taxon>lamiids</taxon>
        <taxon>Solanales</taxon>
        <taxon>Convolvulaceae</taxon>
        <taxon>Cuscuteae</taxon>
        <taxon>Cuscuta</taxon>
        <taxon>Cuscuta subgen. Grammica</taxon>
        <taxon>Cuscuta sect. Cleistogrammica</taxon>
    </lineage>
</organism>
<dbReference type="EMBL" id="OOIL02006863">
    <property type="protein sequence ID" value="VFR03181.1"/>
    <property type="molecule type" value="Genomic_DNA"/>
</dbReference>
<protein>
    <submittedName>
        <fullName evidence="1">Uncharacterized protein</fullName>
    </submittedName>
</protein>
<dbReference type="Proteomes" id="UP000595140">
    <property type="component" value="Unassembled WGS sequence"/>
</dbReference>
<proteinExistence type="predicted"/>
<accession>A0A484NPP8</accession>